<dbReference type="PRINTS" id="PR00624">
    <property type="entry name" value="HISTONEH5"/>
</dbReference>
<keyword evidence="1 3" id="KW-0238">DNA-binding</keyword>
<evidence type="ECO:0000256" key="4">
    <source>
        <dbReference type="SAM" id="MobiDB-lite"/>
    </source>
</evidence>
<evidence type="ECO:0000256" key="1">
    <source>
        <dbReference type="ARBA" id="ARBA00023125"/>
    </source>
</evidence>
<dbReference type="InterPro" id="IPR036390">
    <property type="entry name" value="WH_DNA-bd_sf"/>
</dbReference>
<accession>A0A0K0DHD1</accession>
<protein>
    <submittedName>
        <fullName evidence="7">H15 domain-containing protein</fullName>
    </submittedName>
</protein>
<dbReference type="SMART" id="SM00526">
    <property type="entry name" value="H15"/>
    <property type="match status" value="1"/>
</dbReference>
<dbReference type="GO" id="GO:0000786">
    <property type="term" value="C:nucleosome"/>
    <property type="evidence" value="ECO:0007669"/>
    <property type="project" value="InterPro"/>
</dbReference>
<comment type="similarity">
    <text evidence="3">Belongs to the histone H1/H5 family.</text>
</comment>
<dbReference type="InterPro" id="IPR036388">
    <property type="entry name" value="WH-like_DNA-bd_sf"/>
</dbReference>
<dbReference type="GO" id="GO:0030527">
    <property type="term" value="F:structural constituent of chromatin"/>
    <property type="evidence" value="ECO:0007669"/>
    <property type="project" value="InterPro"/>
</dbReference>
<dbReference type="STRING" id="6313.A0A0K0DHD1"/>
<dbReference type="InterPro" id="IPR005818">
    <property type="entry name" value="Histone_H1/H5_H15"/>
</dbReference>
<dbReference type="PROSITE" id="PS51504">
    <property type="entry name" value="H15"/>
    <property type="match status" value="1"/>
</dbReference>
<evidence type="ECO:0000259" key="5">
    <source>
        <dbReference type="PROSITE" id="PS51504"/>
    </source>
</evidence>
<dbReference type="Gene3D" id="1.10.10.10">
    <property type="entry name" value="Winged helix-like DNA-binding domain superfamily/Winged helix DNA-binding domain"/>
    <property type="match status" value="1"/>
</dbReference>
<evidence type="ECO:0000256" key="2">
    <source>
        <dbReference type="ARBA" id="ARBA00023242"/>
    </source>
</evidence>
<comment type="subcellular location">
    <subcellularLocation>
        <location evidence="3">Nucleus</location>
    </subcellularLocation>
</comment>
<reference evidence="7" key="2">
    <citation type="submission" date="2017-02" db="UniProtKB">
        <authorList>
            <consortium name="WormBaseParasite"/>
        </authorList>
    </citation>
    <scope>IDENTIFICATION</scope>
</reference>
<name>A0A0K0DHD1_ANGCA</name>
<evidence type="ECO:0000313" key="7">
    <source>
        <dbReference type="WBParaSite" id="ACAC_0001058601-mRNA-1"/>
    </source>
</evidence>
<dbReference type="GO" id="GO:0005634">
    <property type="term" value="C:nucleus"/>
    <property type="evidence" value="ECO:0007669"/>
    <property type="project" value="UniProtKB-SubCell"/>
</dbReference>
<keyword evidence="6" id="KW-1185">Reference proteome</keyword>
<evidence type="ECO:0000313" key="6">
    <source>
        <dbReference type="Proteomes" id="UP000035642"/>
    </source>
</evidence>
<reference evidence="6" key="1">
    <citation type="submission" date="2012-09" db="EMBL/GenBank/DDBJ databases">
        <authorList>
            <person name="Martin A.A."/>
        </authorList>
    </citation>
    <scope>NUCLEOTIDE SEQUENCE</scope>
</reference>
<dbReference type="AlphaFoldDB" id="A0A0K0DHD1"/>
<dbReference type="Proteomes" id="UP000035642">
    <property type="component" value="Unassembled WGS sequence"/>
</dbReference>
<feature type="region of interest" description="Disordered" evidence="4">
    <location>
        <begin position="150"/>
        <end position="169"/>
    </location>
</feature>
<dbReference type="InterPro" id="IPR005819">
    <property type="entry name" value="H1/H5"/>
</dbReference>
<proteinExistence type="inferred from homology"/>
<dbReference type="SUPFAM" id="SSF46785">
    <property type="entry name" value="Winged helix' DNA-binding domain"/>
    <property type="match status" value="1"/>
</dbReference>
<feature type="domain" description="H15" evidence="5">
    <location>
        <begin position="26"/>
        <end position="102"/>
    </location>
</feature>
<keyword evidence="2 3" id="KW-0539">Nucleus</keyword>
<keyword evidence="3" id="KW-0158">Chromosome</keyword>
<dbReference type="WBParaSite" id="ACAC_0001058601-mRNA-1">
    <property type="protein sequence ID" value="ACAC_0001058601-mRNA-1"/>
    <property type="gene ID" value="ACAC_0001058601"/>
</dbReference>
<dbReference type="GO" id="GO:0006334">
    <property type="term" value="P:nucleosome assembly"/>
    <property type="evidence" value="ECO:0007669"/>
    <property type="project" value="InterPro"/>
</dbReference>
<organism evidence="6 7">
    <name type="scientific">Angiostrongylus cantonensis</name>
    <name type="common">Rat lungworm</name>
    <dbReference type="NCBI Taxonomy" id="6313"/>
    <lineage>
        <taxon>Eukaryota</taxon>
        <taxon>Metazoa</taxon>
        <taxon>Ecdysozoa</taxon>
        <taxon>Nematoda</taxon>
        <taxon>Chromadorea</taxon>
        <taxon>Rhabditida</taxon>
        <taxon>Rhabditina</taxon>
        <taxon>Rhabditomorpha</taxon>
        <taxon>Strongyloidea</taxon>
        <taxon>Metastrongylidae</taxon>
        <taxon>Angiostrongylus</taxon>
    </lineage>
</organism>
<feature type="compositionally biased region" description="Low complexity" evidence="4">
    <location>
        <begin position="152"/>
        <end position="162"/>
    </location>
</feature>
<dbReference type="GO" id="GO:0003677">
    <property type="term" value="F:DNA binding"/>
    <property type="evidence" value="ECO:0007669"/>
    <property type="project" value="UniProtKB-KW"/>
</dbReference>
<dbReference type="Pfam" id="PF00538">
    <property type="entry name" value="Linker_histone"/>
    <property type="match status" value="1"/>
</dbReference>
<feature type="region of interest" description="Disordered" evidence="4">
    <location>
        <begin position="1"/>
        <end position="46"/>
    </location>
</feature>
<sequence>MTADVAGSRHASAKASKQNTAKKAWPHPGHPTVIRNSVGEPKERAGSSKIAIRKFVLSHYNPGDNVAMADSLLRKTPEKAVMEGELMLVKGNEASGSFGFGEKKTALASKKHVGRKLAMRKNKFSEAATRMPKAGKKASVPKANIAKKFIGKATTKPKASSSKMRKVGQ</sequence>
<evidence type="ECO:0000256" key="3">
    <source>
        <dbReference type="RuleBase" id="RU003894"/>
    </source>
</evidence>